<evidence type="ECO:0000313" key="2">
    <source>
        <dbReference type="EMBL" id="ADG29825.1"/>
    </source>
</evidence>
<dbReference type="BioCyc" id="TINT75379:TINT_RS02090-MONOMER"/>
<reference evidence="2" key="1">
    <citation type="submission" date="2010-04" db="EMBL/GenBank/DDBJ databases">
        <title>Complete sequence of Thiomonas intermedia K12.</title>
        <authorList>
            <consortium name="US DOE Joint Genome Institute"/>
            <person name="Lucas S."/>
            <person name="Copeland A."/>
            <person name="Lapidus A."/>
            <person name="Cheng J.-F."/>
            <person name="Bruce D."/>
            <person name="Goodwin L."/>
            <person name="Pitluck S."/>
            <person name="Davenport K."/>
            <person name="Detter J.C."/>
            <person name="Han C."/>
            <person name="Tapia R."/>
            <person name="Land M."/>
            <person name="Hauser L."/>
            <person name="Kyrpides N."/>
            <person name="Ovchinnikova G."/>
            <person name="Kerfeld C.A."/>
            <person name="Cannon G.C."/>
            <person name="Heinhorst S."/>
            <person name="Woyke T."/>
        </authorList>
    </citation>
    <scope>NUCLEOTIDE SEQUENCE [LARGE SCALE GENOMIC DNA]</scope>
    <source>
        <strain evidence="2">K12</strain>
    </source>
</reference>
<protein>
    <recommendedName>
        <fullName evidence="3">Type IV pilus assembly protein PilW</fullName>
    </recommendedName>
</protein>
<dbReference type="KEGG" id="tin:Tint_0415"/>
<proteinExistence type="predicted"/>
<keyword evidence="1" id="KW-0812">Transmembrane</keyword>
<dbReference type="EMBL" id="CP002021">
    <property type="protein sequence ID" value="ADG29825.1"/>
    <property type="molecule type" value="Genomic_DNA"/>
</dbReference>
<feature type="transmembrane region" description="Helical" evidence="1">
    <location>
        <begin position="21"/>
        <end position="43"/>
    </location>
</feature>
<evidence type="ECO:0000256" key="1">
    <source>
        <dbReference type="SAM" id="Phobius"/>
    </source>
</evidence>
<gene>
    <name evidence="2" type="ordered locus">Tint_0415</name>
</gene>
<keyword evidence="1" id="KW-1133">Transmembrane helix</keyword>
<organism evidence="2">
    <name type="scientific">Thiomonas intermedia (strain K12)</name>
    <name type="common">Thiobacillus intermedius</name>
    <dbReference type="NCBI Taxonomy" id="75379"/>
    <lineage>
        <taxon>Bacteria</taxon>
        <taxon>Pseudomonadati</taxon>
        <taxon>Pseudomonadota</taxon>
        <taxon>Betaproteobacteria</taxon>
        <taxon>Burkholderiales</taxon>
        <taxon>Thiomonas</taxon>
    </lineage>
</organism>
<name>D5X501_THIK1</name>
<sequence>MTTTSLSPQAPRRIRQVGLTLVELMVAMLLGLVVVGAVVSVLLSSRQSYTTNNALSQVQDNARIAFELMARDIRQAGSSPCGNSNVSDVLAGTGWYHWVNGAGLFGVDNATDPATPLAPLPTAPAPTAGPAIVTRGVGQVSANVITPGTTCAAGAPMTAAPTDVGIGANDLVLACDGTQAYIYQAAAFNAGLPLTATGTGTPGNTGALSCASFSSSAYVAPYQAFAWYLGAAGAGAPKDTLSLYRAHYAGNALVSDEIIRGVTNMQLAYLTNGTNFVNAGTVGTAWNTVTNVRLTLTLQTLTNPNNKTNSEPLVRTFDTTIRVR</sequence>
<keyword evidence="1" id="KW-0472">Membrane</keyword>
<dbReference type="HOGENOM" id="CLU_052493_1_1_4"/>
<accession>D5X501</accession>
<dbReference type="eggNOG" id="COG4966">
    <property type="taxonomic scope" value="Bacteria"/>
</dbReference>
<dbReference type="STRING" id="75379.Tint_0415"/>
<dbReference type="AlphaFoldDB" id="D5X501"/>
<dbReference type="InterPro" id="IPR032092">
    <property type="entry name" value="PilW"/>
</dbReference>
<dbReference type="Pfam" id="PF16074">
    <property type="entry name" value="PilW"/>
    <property type="match status" value="1"/>
</dbReference>
<evidence type="ECO:0008006" key="3">
    <source>
        <dbReference type="Google" id="ProtNLM"/>
    </source>
</evidence>